<comment type="subcellular location">
    <subcellularLocation>
        <location evidence="1">Nucleus</location>
    </subcellularLocation>
</comment>
<dbReference type="AlphaFoldDB" id="A0A433QLW0"/>
<keyword evidence="4" id="KW-0540">Nuclease</keyword>
<feature type="compositionally biased region" description="Basic and acidic residues" evidence="7">
    <location>
        <begin position="562"/>
        <end position="582"/>
    </location>
</feature>
<feature type="compositionally biased region" description="Basic residues" evidence="7">
    <location>
        <begin position="643"/>
        <end position="653"/>
    </location>
</feature>
<evidence type="ECO:0000256" key="5">
    <source>
        <dbReference type="ARBA" id="ARBA00022801"/>
    </source>
</evidence>
<dbReference type="Pfam" id="PF10996">
    <property type="entry name" value="Beta-Casp"/>
    <property type="match status" value="2"/>
</dbReference>
<dbReference type="Proteomes" id="UP000274822">
    <property type="component" value="Unassembled WGS sequence"/>
</dbReference>
<proteinExistence type="inferred from homology"/>
<dbReference type="GO" id="GO:0003723">
    <property type="term" value="F:RNA binding"/>
    <property type="evidence" value="ECO:0007669"/>
    <property type="project" value="TreeGrafter"/>
</dbReference>
<evidence type="ECO:0000256" key="3">
    <source>
        <dbReference type="ARBA" id="ARBA00022664"/>
    </source>
</evidence>
<dbReference type="SUPFAM" id="SSF56281">
    <property type="entry name" value="Metallo-hydrolase/oxidoreductase"/>
    <property type="match status" value="1"/>
</dbReference>
<dbReference type="EMBL" id="RBNJ01003599">
    <property type="protein sequence ID" value="RUS30749.1"/>
    <property type="molecule type" value="Genomic_DNA"/>
</dbReference>
<protein>
    <recommendedName>
        <fullName evidence="13">Beta-lactamase-like protein</fullName>
    </recommendedName>
</protein>
<dbReference type="PANTHER" id="PTHR11203">
    <property type="entry name" value="CLEAVAGE AND POLYADENYLATION SPECIFICITY FACTOR FAMILY MEMBER"/>
    <property type="match status" value="1"/>
</dbReference>
<evidence type="ECO:0000259" key="8">
    <source>
        <dbReference type="SMART" id="SM00849"/>
    </source>
</evidence>
<evidence type="ECO:0000259" key="10">
    <source>
        <dbReference type="SMART" id="SM01098"/>
    </source>
</evidence>
<dbReference type="SMART" id="SM00849">
    <property type="entry name" value="Lactamase_B"/>
    <property type="match status" value="1"/>
</dbReference>
<keyword evidence="3" id="KW-0507">mRNA processing</keyword>
<feature type="domain" description="Beta-Casp" evidence="9">
    <location>
        <begin position="257"/>
        <end position="410"/>
    </location>
</feature>
<keyword evidence="6" id="KW-0539">Nucleus</keyword>
<dbReference type="InterPro" id="IPR050698">
    <property type="entry name" value="MBL"/>
</dbReference>
<keyword evidence="12" id="KW-1185">Reference proteome</keyword>
<feature type="domain" description="Metallo-beta-lactamase" evidence="8">
    <location>
        <begin position="32"/>
        <end position="238"/>
    </location>
</feature>
<evidence type="ECO:0000256" key="1">
    <source>
        <dbReference type="ARBA" id="ARBA00004123"/>
    </source>
</evidence>
<dbReference type="GO" id="GO:0005847">
    <property type="term" value="C:mRNA cleavage and polyadenylation specificity factor complex"/>
    <property type="evidence" value="ECO:0007669"/>
    <property type="project" value="TreeGrafter"/>
</dbReference>
<dbReference type="GO" id="GO:0004534">
    <property type="term" value="F:5'-3' RNA exonuclease activity"/>
    <property type="evidence" value="ECO:0007669"/>
    <property type="project" value="TreeGrafter"/>
</dbReference>
<reference evidence="11 12" key="1">
    <citation type="journal article" date="2018" name="New Phytol.">
        <title>Phylogenomics of Endogonaceae and evolution of mycorrhizas within Mucoromycota.</title>
        <authorList>
            <person name="Chang Y."/>
            <person name="Desiro A."/>
            <person name="Na H."/>
            <person name="Sandor L."/>
            <person name="Lipzen A."/>
            <person name="Clum A."/>
            <person name="Barry K."/>
            <person name="Grigoriev I.V."/>
            <person name="Martin F.M."/>
            <person name="Stajich J.E."/>
            <person name="Smith M.E."/>
            <person name="Bonito G."/>
            <person name="Spatafora J.W."/>
        </authorList>
    </citation>
    <scope>NUCLEOTIDE SEQUENCE [LARGE SCALE GENOMIC DNA]</scope>
    <source>
        <strain evidence="11 12">AD002</strain>
    </source>
</reference>
<dbReference type="InterPro" id="IPR001279">
    <property type="entry name" value="Metallo-B-lactamas"/>
</dbReference>
<dbReference type="Gene3D" id="3.60.15.10">
    <property type="entry name" value="Ribonuclease Z/Hydroxyacylglutathione hydrolase-like"/>
    <property type="match status" value="1"/>
</dbReference>
<comment type="similarity">
    <text evidence="2">Belongs to the metallo-beta-lactamase superfamily. RNA-metabolizing metallo-beta-lactamase-like family. CPSF2/YSH1 subfamily.</text>
</comment>
<feature type="region of interest" description="Disordered" evidence="7">
    <location>
        <begin position="641"/>
        <end position="669"/>
    </location>
</feature>
<feature type="region of interest" description="Disordered" evidence="7">
    <location>
        <begin position="554"/>
        <end position="582"/>
    </location>
</feature>
<keyword evidence="5" id="KW-0378">Hydrolase</keyword>
<dbReference type="GO" id="GO:0004521">
    <property type="term" value="F:RNA endonuclease activity"/>
    <property type="evidence" value="ECO:0007669"/>
    <property type="project" value="TreeGrafter"/>
</dbReference>
<dbReference type="InterPro" id="IPR021718">
    <property type="entry name" value="CPSF73-100_C"/>
</dbReference>
<evidence type="ECO:0000256" key="6">
    <source>
        <dbReference type="ARBA" id="ARBA00023242"/>
    </source>
</evidence>
<evidence type="ECO:0000313" key="12">
    <source>
        <dbReference type="Proteomes" id="UP000274822"/>
    </source>
</evidence>
<dbReference type="SMART" id="SM01098">
    <property type="entry name" value="CPSF73-100_C"/>
    <property type="match status" value="1"/>
</dbReference>
<evidence type="ECO:0000256" key="4">
    <source>
        <dbReference type="ARBA" id="ARBA00022722"/>
    </source>
</evidence>
<feature type="domain" description="Pre-mRNA 3'-end-processing endonuclease polyadenylation factor C-term" evidence="10">
    <location>
        <begin position="490"/>
        <end position="744"/>
    </location>
</feature>
<sequence length="752" mass="83779">MSLKRKPDLEVPVADENDLLQITCLGAGNEVGRSSLLLQYKGKAVLELVDGIHPAYNGLASLPFFDEIDPASIDVLLVSHFHLDHAAAVPYFMEKTSFKGRVFMTHPTQAIFKWLLSDFVRVSNIGVDDQLYTEDELMRSYQRIEAVDYHQEVDVGGIKFTSYNAGHVLGAAMFLIEIAGVKVLYTGDYSREEDRHLMAAEKPEGVQIDVLITESTYGLQSQEPRLKDDVQGTGSLIHNIVSRGGRCLMPVFALGRAQELLLILDEYWEAHPELDSIPIYYASSLAKKCMAVYQTYINMMNARIRKQFAISNPFVFKHISNLKNVEQFEDSGPCVMMASPGMLQVGLGMRRGLEWKGDWWGSILLWVLDQAFLNINSGLSRELFERWAPDMRNGLVVTGYCVEGTLARHALNEPSEIPSLDGRKIPLRCSVDYISFSAHVDYTDNAAFIDEVKAPHVIYTPKNCETLKLHFRGEKMAKTIGSLAAKYPTENQPLSGILVAKDFQLNIMGPEDLNELSGGLSTTVVTQRQSVAFHAGIGLLRWHLEMMFGKVEETITGPPGAETKEGEAKEGEVKKEEKKEKEKEAAGEAIVLRVFDTVDIKQHTHKPNELLLEWVGNAMNDMIADSVLAVVMGIESSPASVRATKHAHHHHHHADGANKDDDVSMDGNGAETVADREFDDITMFLEKQFGAVKCDNVEKSVTVNIDGMKAKVDCRDFKIESDDETLRARVAGVLERVKKTIRPISETCTAVY</sequence>
<dbReference type="Gene3D" id="3.40.50.10890">
    <property type="match status" value="2"/>
</dbReference>
<name>A0A433QLW0_9FUNG</name>
<dbReference type="GO" id="GO:0006398">
    <property type="term" value="P:mRNA 3'-end processing by stem-loop binding and cleavage"/>
    <property type="evidence" value="ECO:0007669"/>
    <property type="project" value="TreeGrafter"/>
</dbReference>
<dbReference type="PANTHER" id="PTHR11203:SF11">
    <property type="entry name" value="CLEAVAGE AND POLYADENYLATION SPECIFICITY FACTOR SUBUNIT 3"/>
    <property type="match status" value="1"/>
</dbReference>
<accession>A0A433QLW0</accession>
<dbReference type="Pfam" id="PF11718">
    <property type="entry name" value="CPSF73-100_C"/>
    <property type="match status" value="1"/>
</dbReference>
<evidence type="ECO:0000256" key="2">
    <source>
        <dbReference type="ARBA" id="ARBA00010624"/>
    </source>
</evidence>
<comment type="caution">
    <text evidence="11">The sequence shown here is derived from an EMBL/GenBank/DDBJ whole genome shotgun (WGS) entry which is preliminary data.</text>
</comment>
<gene>
    <name evidence="11" type="ORF">BC938DRAFT_479003</name>
</gene>
<evidence type="ECO:0008006" key="13">
    <source>
        <dbReference type="Google" id="ProtNLM"/>
    </source>
</evidence>
<organism evidence="11 12">
    <name type="scientific">Jimgerdemannia flammicorona</name>
    <dbReference type="NCBI Taxonomy" id="994334"/>
    <lineage>
        <taxon>Eukaryota</taxon>
        <taxon>Fungi</taxon>
        <taxon>Fungi incertae sedis</taxon>
        <taxon>Mucoromycota</taxon>
        <taxon>Mucoromycotina</taxon>
        <taxon>Endogonomycetes</taxon>
        <taxon>Endogonales</taxon>
        <taxon>Endogonaceae</taxon>
        <taxon>Jimgerdemannia</taxon>
    </lineage>
</organism>
<evidence type="ECO:0000256" key="7">
    <source>
        <dbReference type="SAM" id="MobiDB-lite"/>
    </source>
</evidence>
<dbReference type="SMART" id="SM01027">
    <property type="entry name" value="Beta-Casp"/>
    <property type="match status" value="1"/>
</dbReference>
<dbReference type="CDD" id="cd16292">
    <property type="entry name" value="CPSF3-like_MBL-fold"/>
    <property type="match status" value="1"/>
</dbReference>
<dbReference type="InterPro" id="IPR022712">
    <property type="entry name" value="Beta_Casp"/>
</dbReference>
<evidence type="ECO:0000313" key="11">
    <source>
        <dbReference type="EMBL" id="RUS30749.1"/>
    </source>
</evidence>
<evidence type="ECO:0000259" key="9">
    <source>
        <dbReference type="SMART" id="SM01027"/>
    </source>
</evidence>
<dbReference type="InterPro" id="IPR036866">
    <property type="entry name" value="RibonucZ/Hydroxyglut_hydro"/>
</dbReference>
<dbReference type="Pfam" id="PF16661">
    <property type="entry name" value="Lactamase_B_6"/>
    <property type="match status" value="1"/>
</dbReference>